<evidence type="ECO:0000256" key="6">
    <source>
        <dbReference type="SAM" id="MobiDB-lite"/>
    </source>
</evidence>
<dbReference type="SUPFAM" id="SSF48371">
    <property type="entry name" value="ARM repeat"/>
    <property type="match status" value="1"/>
</dbReference>
<protein>
    <recommendedName>
        <fullName evidence="4">tubulin-glutamate carboxypeptidase</fullName>
        <ecNumber evidence="4">3.4.17.24</ecNumber>
    </recommendedName>
</protein>
<dbReference type="Gene3D" id="3.40.630.10">
    <property type="entry name" value="Zn peptidases"/>
    <property type="match status" value="1"/>
</dbReference>
<reference evidence="9" key="1">
    <citation type="submission" date="2025-08" db="UniProtKB">
        <authorList>
            <consortium name="RefSeq"/>
        </authorList>
    </citation>
    <scope>IDENTIFICATION</scope>
    <source>
        <tissue evidence="9">Whole larvae</tissue>
    </source>
</reference>
<accession>A0A6J1WTD2</accession>
<comment type="catalytic activity">
    <reaction evidence="3">
        <text>C-terminal L-alpha-aminoacyl-L-glutamyl-L-glutamyl-[tubulin] + H2O = C-terminal L-alpha-aminoacyl-L-glutamyl-[tubulin] + L-glutamate</text>
        <dbReference type="Rhea" id="RHEA:63792"/>
        <dbReference type="Rhea" id="RHEA-COMP:16435"/>
        <dbReference type="Rhea" id="RHEA-COMP:16436"/>
        <dbReference type="ChEBI" id="CHEBI:15377"/>
        <dbReference type="ChEBI" id="CHEBI:29985"/>
        <dbReference type="ChEBI" id="CHEBI:149555"/>
        <dbReference type="ChEBI" id="CHEBI:149556"/>
        <dbReference type="EC" id="3.4.17.24"/>
    </reaction>
    <physiologicalReaction direction="left-to-right" evidence="3">
        <dbReference type="Rhea" id="RHEA:63793"/>
    </physiologicalReaction>
</comment>
<dbReference type="Gene3D" id="1.25.10.10">
    <property type="entry name" value="Leucine-rich Repeat Variant"/>
    <property type="match status" value="1"/>
</dbReference>
<gene>
    <name evidence="9" type="primary">LOC113518222</name>
</gene>
<dbReference type="PROSITE" id="PS52035">
    <property type="entry name" value="PEPTIDASE_M14"/>
    <property type="match status" value="1"/>
</dbReference>
<feature type="domain" description="Peptidase M14" evidence="7">
    <location>
        <begin position="891"/>
        <end position="1175"/>
    </location>
</feature>
<evidence type="ECO:0000256" key="2">
    <source>
        <dbReference type="ARBA" id="ARBA00005988"/>
    </source>
</evidence>
<evidence type="ECO:0000256" key="3">
    <source>
        <dbReference type="ARBA" id="ARBA00024524"/>
    </source>
</evidence>
<dbReference type="GeneID" id="113518222"/>
<dbReference type="InterPro" id="IPR016024">
    <property type="entry name" value="ARM-type_fold"/>
</dbReference>
<evidence type="ECO:0000259" key="7">
    <source>
        <dbReference type="PROSITE" id="PS52035"/>
    </source>
</evidence>
<evidence type="ECO:0000313" key="9">
    <source>
        <dbReference type="RefSeq" id="XP_026758829.3"/>
    </source>
</evidence>
<dbReference type="SUPFAM" id="SSF53187">
    <property type="entry name" value="Zn-dependent exopeptidases"/>
    <property type="match status" value="1"/>
</dbReference>
<feature type="active site" description="Proton donor/acceptor" evidence="5">
    <location>
        <position position="1136"/>
    </location>
</feature>
<dbReference type="GO" id="GO:0006508">
    <property type="term" value="P:proteolysis"/>
    <property type="evidence" value="ECO:0007669"/>
    <property type="project" value="InterPro"/>
</dbReference>
<dbReference type="Pfam" id="PF18027">
    <property type="entry name" value="Pepdidase_M14_N"/>
    <property type="match status" value="1"/>
</dbReference>
<feature type="region of interest" description="Disordered" evidence="6">
    <location>
        <begin position="460"/>
        <end position="498"/>
    </location>
</feature>
<dbReference type="Gene3D" id="2.60.40.3120">
    <property type="match status" value="1"/>
</dbReference>
<dbReference type="Pfam" id="PF25571">
    <property type="entry name" value="TPR_CCP1_N"/>
    <property type="match status" value="1"/>
</dbReference>
<dbReference type="InterPro" id="IPR040626">
    <property type="entry name" value="Pepdidase_M14_N"/>
</dbReference>
<dbReference type="InterPro" id="IPR000834">
    <property type="entry name" value="Peptidase_M14"/>
</dbReference>
<evidence type="ECO:0000256" key="4">
    <source>
        <dbReference type="ARBA" id="ARBA00026108"/>
    </source>
</evidence>
<dbReference type="AlphaFoldDB" id="A0A6J1WTD2"/>
<name>A0A6J1WTD2_GALME</name>
<dbReference type="KEGG" id="gmw:113518222"/>
<dbReference type="Proteomes" id="UP001652740">
    <property type="component" value="Unplaced"/>
</dbReference>
<feature type="compositionally biased region" description="Acidic residues" evidence="6">
    <location>
        <begin position="480"/>
        <end position="498"/>
    </location>
</feature>
<evidence type="ECO:0000313" key="8">
    <source>
        <dbReference type="Proteomes" id="UP001652740"/>
    </source>
</evidence>
<dbReference type="GO" id="GO:0008270">
    <property type="term" value="F:zinc ion binding"/>
    <property type="evidence" value="ECO:0007669"/>
    <property type="project" value="InterPro"/>
</dbReference>
<keyword evidence="8" id="KW-1185">Reference proteome</keyword>
<dbReference type="PANTHER" id="PTHR12756:SF11">
    <property type="entry name" value="CYTOSOLIC CARBOXYPEPTIDASE 1"/>
    <property type="match status" value="1"/>
</dbReference>
<dbReference type="GO" id="GO:0004181">
    <property type="term" value="F:metallocarboxypeptidase activity"/>
    <property type="evidence" value="ECO:0007669"/>
    <property type="project" value="InterPro"/>
</dbReference>
<comment type="cofactor">
    <cofactor evidence="1">
        <name>Zn(2+)</name>
        <dbReference type="ChEBI" id="CHEBI:29105"/>
    </cofactor>
</comment>
<proteinExistence type="inferred from homology"/>
<dbReference type="InParanoid" id="A0A6J1WTD2"/>
<feature type="region of interest" description="Disordered" evidence="6">
    <location>
        <begin position="1207"/>
        <end position="1227"/>
    </location>
</feature>
<dbReference type="InterPro" id="IPR050821">
    <property type="entry name" value="Cytosolic_carboxypeptidase"/>
</dbReference>
<sequence length="1227" mass="138343">MSIRETFSRRGAAPAPLAVDFPFSATRDSVGLRTPRALCRDLIALNSTHCLLQIQPFNQEGATHRTHTPCRMADETTADCLFERLRVHQQRAPDSTEVARAITSRINSRLTSHDKHVRQSTLDKLWNKQSGAIQMLLSILENTRDTATSTYITSILREVLCLKQGKGKKSSEVPSSNKKKENKKAGKENKAPLVKKVNNLARQQCAQHFISLNGSQSVLRTLIATHGKRDGNVGTELMLQDLVWILASLAPRDPKFAMKVKMLGCVRTIHLILKGHFTDNKLIFPLLVIMKQLAKNVVTTSILIRDGVIATYERVLVSLGFIPTARLRLCLDAIDYFSKNKVCCMQIVKTGLSSVLLRVFDRWDRYEGRMRLKICAHILQTLQHLCNIKAGRRALCTKKHVQTLHRFCSQCPDEPEFDGLLARVCSVITLCLKHQALPVPASSPASFNLSPILKGTNTSWPCHEDEEDAANSDSKTFNSDLDDDEPDTDVEADEFPDIDFDEEVKTDANDEDKVHTKSGDSLQNALWINPNERDLEDLKKYFIYFKEFGSYNKQIRLVKSRSNSRGSILEDFLTSQAGSNKNVPSLNLSLTAVLGNTDYDSIMGSSQATSFLQGFHRIHESASTTSYSSLKIHKDISKYSSFAVVYSTISSRVRSVIPFVKVAYPDMMGGQSYNQPEPLNKMERSACRIKLLSCVDRAINPEAYMNEVVYDLDQLCSSNVINTNADTTSQKSSDSLFLTNNDEQEITKVNCFSSRLSFESRFESGNLRKAIQIGPREYELILMPDVNSNKRHQWFYFEVRNMQSGRPYTFNIVNCEKSDSQFNFGMKPVMYSVKEAVMGKPGWVRAGSDICYYRNSYHYANQKNHNKCYLTVTFNIEFPHSNDVCYLAYHYPFTYSMMMTRIWQWSLQMPSGAYLRAEPLCYSLNNNEVLLLTITAEDTSTNPIVDREIIFLTARVHPGESNASWVMDGTLEYLLGASTAAAALRAKYVFKIVPMLNVEGVINGCHRCGLTNEDLNRRWCKPSPVLHPSIYHTKGLIEYLVRVWKKPPLVYCDYHGHSRKKNVFFYGCAGAESWCSNDRLVQDDPVKYLMLPALMHRISPAFALGSCSFRVERERESTARVTVWRHLGVTRSYTMEASFCGFDRGPFKGFHLNTQHLQSVGSDFCEALNGLNDIVTNVDIQLTKDLNGNIIDINLTSAGISSEVAVDSEAGSGSDSVLKTDSDEDFD</sequence>
<evidence type="ECO:0000256" key="5">
    <source>
        <dbReference type="PROSITE-ProRule" id="PRU01379"/>
    </source>
</evidence>
<dbReference type="RefSeq" id="XP_026758829.3">
    <property type="nucleotide sequence ID" value="XM_026903028.3"/>
</dbReference>
<evidence type="ECO:0000256" key="1">
    <source>
        <dbReference type="ARBA" id="ARBA00001947"/>
    </source>
</evidence>
<dbReference type="EC" id="3.4.17.24" evidence="4"/>
<dbReference type="InterPro" id="IPR011989">
    <property type="entry name" value="ARM-like"/>
</dbReference>
<feature type="region of interest" description="Disordered" evidence="6">
    <location>
        <begin position="167"/>
        <end position="190"/>
    </location>
</feature>
<organism evidence="8 9">
    <name type="scientific">Galleria mellonella</name>
    <name type="common">Greater wax moth</name>
    <dbReference type="NCBI Taxonomy" id="7137"/>
    <lineage>
        <taxon>Eukaryota</taxon>
        <taxon>Metazoa</taxon>
        <taxon>Ecdysozoa</taxon>
        <taxon>Arthropoda</taxon>
        <taxon>Hexapoda</taxon>
        <taxon>Insecta</taxon>
        <taxon>Pterygota</taxon>
        <taxon>Neoptera</taxon>
        <taxon>Endopterygota</taxon>
        <taxon>Lepidoptera</taxon>
        <taxon>Glossata</taxon>
        <taxon>Ditrysia</taxon>
        <taxon>Pyraloidea</taxon>
        <taxon>Pyralidae</taxon>
        <taxon>Galleriinae</taxon>
        <taxon>Galleria</taxon>
    </lineage>
</organism>
<dbReference type="PANTHER" id="PTHR12756">
    <property type="entry name" value="CYTOSOLIC CARBOXYPEPTIDASE"/>
    <property type="match status" value="1"/>
</dbReference>
<comment type="similarity">
    <text evidence="2 5">Belongs to the peptidase M14 family.</text>
</comment>